<feature type="compositionally biased region" description="Basic and acidic residues" evidence="1">
    <location>
        <begin position="1"/>
        <end position="11"/>
    </location>
</feature>
<gene>
    <name evidence="2" type="ORF">SKAU_G00355910</name>
</gene>
<sequence>MVYGTHARDLNRGAVGEGYDDDDKSPFQGPLTPRLRRLGAYEPLDSRPSARCPENWSATTDGTAAAAAADSLPRRPGPAPASKNSLCRPLSNPCT</sequence>
<comment type="caution">
    <text evidence="2">The sequence shown here is derived from an EMBL/GenBank/DDBJ whole genome shotgun (WGS) entry which is preliminary data.</text>
</comment>
<feature type="region of interest" description="Disordered" evidence="1">
    <location>
        <begin position="1"/>
        <end position="95"/>
    </location>
</feature>
<reference evidence="2" key="1">
    <citation type="journal article" date="2023" name="Science">
        <title>Genome structures resolve the early diversification of teleost fishes.</title>
        <authorList>
            <person name="Parey E."/>
            <person name="Louis A."/>
            <person name="Montfort J."/>
            <person name="Bouchez O."/>
            <person name="Roques C."/>
            <person name="Iampietro C."/>
            <person name="Lluch J."/>
            <person name="Castinel A."/>
            <person name="Donnadieu C."/>
            <person name="Desvignes T."/>
            <person name="Floi Bucao C."/>
            <person name="Jouanno E."/>
            <person name="Wen M."/>
            <person name="Mejri S."/>
            <person name="Dirks R."/>
            <person name="Jansen H."/>
            <person name="Henkel C."/>
            <person name="Chen W.J."/>
            <person name="Zahm M."/>
            <person name="Cabau C."/>
            <person name="Klopp C."/>
            <person name="Thompson A.W."/>
            <person name="Robinson-Rechavi M."/>
            <person name="Braasch I."/>
            <person name="Lecointre G."/>
            <person name="Bobe J."/>
            <person name="Postlethwait J.H."/>
            <person name="Berthelot C."/>
            <person name="Roest Crollius H."/>
            <person name="Guiguen Y."/>
        </authorList>
    </citation>
    <scope>NUCLEOTIDE SEQUENCE</scope>
    <source>
        <strain evidence="2">WJC10195</strain>
    </source>
</reference>
<organism evidence="2 3">
    <name type="scientific">Synaphobranchus kaupii</name>
    <name type="common">Kaup's arrowtooth eel</name>
    <dbReference type="NCBI Taxonomy" id="118154"/>
    <lineage>
        <taxon>Eukaryota</taxon>
        <taxon>Metazoa</taxon>
        <taxon>Chordata</taxon>
        <taxon>Craniata</taxon>
        <taxon>Vertebrata</taxon>
        <taxon>Euteleostomi</taxon>
        <taxon>Actinopterygii</taxon>
        <taxon>Neopterygii</taxon>
        <taxon>Teleostei</taxon>
        <taxon>Anguilliformes</taxon>
        <taxon>Synaphobranchidae</taxon>
        <taxon>Synaphobranchus</taxon>
    </lineage>
</organism>
<protein>
    <submittedName>
        <fullName evidence="2">Uncharacterized protein</fullName>
    </submittedName>
</protein>
<proteinExistence type="predicted"/>
<accession>A0A9Q1IFM3</accession>
<name>A0A9Q1IFM3_SYNKA</name>
<evidence type="ECO:0000256" key="1">
    <source>
        <dbReference type="SAM" id="MobiDB-lite"/>
    </source>
</evidence>
<feature type="compositionally biased region" description="Low complexity" evidence="1">
    <location>
        <begin position="58"/>
        <end position="70"/>
    </location>
</feature>
<dbReference type="EMBL" id="JAINUF010000017">
    <property type="protein sequence ID" value="KAJ8338805.1"/>
    <property type="molecule type" value="Genomic_DNA"/>
</dbReference>
<keyword evidence="3" id="KW-1185">Reference proteome</keyword>
<evidence type="ECO:0000313" key="3">
    <source>
        <dbReference type="Proteomes" id="UP001152622"/>
    </source>
</evidence>
<evidence type="ECO:0000313" key="2">
    <source>
        <dbReference type="EMBL" id="KAJ8338805.1"/>
    </source>
</evidence>
<dbReference type="AlphaFoldDB" id="A0A9Q1IFM3"/>
<dbReference type="Proteomes" id="UP001152622">
    <property type="component" value="Chromosome 17"/>
</dbReference>